<dbReference type="OrthoDB" id="3176309at2"/>
<dbReference type="SUPFAM" id="SSF69786">
    <property type="entry name" value="YggU-like"/>
    <property type="match status" value="1"/>
</dbReference>
<evidence type="ECO:0000256" key="2">
    <source>
        <dbReference type="HAMAP-Rule" id="MF_00634"/>
    </source>
</evidence>
<dbReference type="AlphaFoldDB" id="A0A5C4NJG9"/>
<dbReference type="NCBIfam" id="NF002348">
    <property type="entry name" value="PRK01310.1"/>
    <property type="match status" value="1"/>
</dbReference>
<dbReference type="PANTHER" id="PTHR13420:SF7">
    <property type="entry name" value="UPF0235 PROTEIN C15ORF40"/>
    <property type="match status" value="1"/>
</dbReference>
<sequence length="98" mass="10272">MMARNCISTGLRLRVRVTPNASADRIDGPETLSDGTTVLRLRVRAVPENGKANAAVIALLAKHLGVPKSAITLVAGDTARLKTLHIDGDPAHLAAKLS</sequence>
<dbReference type="SMART" id="SM01152">
    <property type="entry name" value="DUF167"/>
    <property type="match status" value="1"/>
</dbReference>
<dbReference type="HAMAP" id="MF_00634">
    <property type="entry name" value="UPF0235"/>
    <property type="match status" value="1"/>
</dbReference>
<accession>A0A5C4NJG9</accession>
<gene>
    <name evidence="3" type="ORF">FHG71_02560</name>
</gene>
<evidence type="ECO:0000313" key="4">
    <source>
        <dbReference type="Proteomes" id="UP000305709"/>
    </source>
</evidence>
<dbReference type="InterPro" id="IPR036591">
    <property type="entry name" value="YggU-like_sf"/>
</dbReference>
<dbReference type="Pfam" id="PF02594">
    <property type="entry name" value="DUF167"/>
    <property type="match status" value="1"/>
</dbReference>
<dbReference type="NCBIfam" id="TIGR00251">
    <property type="entry name" value="DUF167 family protein"/>
    <property type="match status" value="1"/>
</dbReference>
<dbReference type="PANTHER" id="PTHR13420">
    <property type="entry name" value="UPF0235 PROTEIN C15ORF40"/>
    <property type="match status" value="1"/>
</dbReference>
<organism evidence="3 4">
    <name type="scientific">Rubellimicrobium roseum</name>
    <dbReference type="NCBI Taxonomy" id="687525"/>
    <lineage>
        <taxon>Bacteria</taxon>
        <taxon>Pseudomonadati</taxon>
        <taxon>Pseudomonadota</taxon>
        <taxon>Alphaproteobacteria</taxon>
        <taxon>Rhodobacterales</taxon>
        <taxon>Roseobacteraceae</taxon>
        <taxon>Rubellimicrobium</taxon>
    </lineage>
</organism>
<dbReference type="InterPro" id="IPR003746">
    <property type="entry name" value="DUF167"/>
</dbReference>
<protein>
    <recommendedName>
        <fullName evidence="2">UPF0235 protein FHG71_02560</fullName>
    </recommendedName>
</protein>
<dbReference type="EMBL" id="VDFV01000002">
    <property type="protein sequence ID" value="TNC74100.1"/>
    <property type="molecule type" value="Genomic_DNA"/>
</dbReference>
<proteinExistence type="inferred from homology"/>
<name>A0A5C4NJG9_9RHOB</name>
<dbReference type="RefSeq" id="WP_139080063.1">
    <property type="nucleotide sequence ID" value="NZ_VDFV01000002.1"/>
</dbReference>
<dbReference type="Gene3D" id="3.30.1200.10">
    <property type="entry name" value="YggU-like"/>
    <property type="match status" value="1"/>
</dbReference>
<comment type="caution">
    <text evidence="3">The sequence shown here is derived from an EMBL/GenBank/DDBJ whole genome shotgun (WGS) entry which is preliminary data.</text>
</comment>
<keyword evidence="4" id="KW-1185">Reference proteome</keyword>
<comment type="similarity">
    <text evidence="1 2">Belongs to the UPF0235 family.</text>
</comment>
<evidence type="ECO:0000313" key="3">
    <source>
        <dbReference type="EMBL" id="TNC74100.1"/>
    </source>
</evidence>
<evidence type="ECO:0000256" key="1">
    <source>
        <dbReference type="ARBA" id="ARBA00010364"/>
    </source>
</evidence>
<reference evidence="3 4" key="1">
    <citation type="submission" date="2019-06" db="EMBL/GenBank/DDBJ databases">
        <authorList>
            <person name="Jiang L."/>
        </authorList>
    </citation>
    <scope>NUCLEOTIDE SEQUENCE [LARGE SCALE GENOMIC DNA]</scope>
    <source>
        <strain evidence="3 4">YIM 48858</strain>
    </source>
</reference>
<dbReference type="Proteomes" id="UP000305709">
    <property type="component" value="Unassembled WGS sequence"/>
</dbReference>
<dbReference type="GO" id="GO:0005737">
    <property type="term" value="C:cytoplasm"/>
    <property type="evidence" value="ECO:0007669"/>
    <property type="project" value="TreeGrafter"/>
</dbReference>